<dbReference type="EMBL" id="CAJVQB010000030">
    <property type="protein sequence ID" value="CAG8459627.1"/>
    <property type="molecule type" value="Genomic_DNA"/>
</dbReference>
<evidence type="ECO:0000313" key="2">
    <source>
        <dbReference type="EMBL" id="CAG8459627.1"/>
    </source>
</evidence>
<comment type="caution">
    <text evidence="2">The sequence shown here is derived from an EMBL/GenBank/DDBJ whole genome shotgun (WGS) entry which is preliminary data.</text>
</comment>
<gene>
    <name evidence="2" type="ORF">GMARGA_LOCUS239</name>
</gene>
<reference evidence="2 3" key="1">
    <citation type="submission" date="2021-06" db="EMBL/GenBank/DDBJ databases">
        <authorList>
            <person name="Kallberg Y."/>
            <person name="Tangrot J."/>
            <person name="Rosling A."/>
        </authorList>
    </citation>
    <scope>NUCLEOTIDE SEQUENCE [LARGE SCALE GENOMIC DNA]</scope>
    <source>
        <strain evidence="2 3">120-4 pot B 10/14</strain>
    </source>
</reference>
<name>A0ABM8VVW3_GIGMA</name>
<keyword evidence="1" id="KW-0812">Transmembrane</keyword>
<feature type="transmembrane region" description="Helical" evidence="1">
    <location>
        <begin position="61"/>
        <end position="78"/>
    </location>
</feature>
<dbReference type="Proteomes" id="UP000789901">
    <property type="component" value="Unassembled WGS sequence"/>
</dbReference>
<accession>A0ABM8VVW3</accession>
<protein>
    <submittedName>
        <fullName evidence="2">36141_t:CDS:1</fullName>
    </submittedName>
</protein>
<keyword evidence="1" id="KW-1133">Transmembrane helix</keyword>
<keyword evidence="1" id="KW-0472">Membrane</keyword>
<feature type="transmembrane region" description="Helical" evidence="1">
    <location>
        <begin position="29"/>
        <end position="49"/>
    </location>
</feature>
<proteinExistence type="predicted"/>
<keyword evidence="3" id="KW-1185">Reference proteome</keyword>
<evidence type="ECO:0000256" key="1">
    <source>
        <dbReference type="SAM" id="Phobius"/>
    </source>
</evidence>
<evidence type="ECO:0000313" key="3">
    <source>
        <dbReference type="Proteomes" id="UP000789901"/>
    </source>
</evidence>
<organism evidence="2 3">
    <name type="scientific">Gigaspora margarita</name>
    <dbReference type="NCBI Taxonomy" id="4874"/>
    <lineage>
        <taxon>Eukaryota</taxon>
        <taxon>Fungi</taxon>
        <taxon>Fungi incertae sedis</taxon>
        <taxon>Mucoromycota</taxon>
        <taxon>Glomeromycotina</taxon>
        <taxon>Glomeromycetes</taxon>
        <taxon>Diversisporales</taxon>
        <taxon>Gigasporaceae</taxon>
        <taxon>Gigaspora</taxon>
    </lineage>
</organism>
<sequence length="92" mass="10165">MDLLLRSSGTSSAEEIITQDTAAIRMVTFSLLFALINVFGCFTSFAAIIKGISLDKGISSNDWVGATLGIYVFINFGWPHNFKKVKQIWLNC</sequence>